<feature type="region of interest" description="Disordered" evidence="1">
    <location>
        <begin position="502"/>
        <end position="538"/>
    </location>
</feature>
<feature type="compositionally biased region" description="Polar residues" evidence="1">
    <location>
        <begin position="502"/>
        <end position="533"/>
    </location>
</feature>
<organism evidence="2">
    <name type="scientific">Timema genevievae</name>
    <name type="common">Walking stick</name>
    <dbReference type="NCBI Taxonomy" id="629358"/>
    <lineage>
        <taxon>Eukaryota</taxon>
        <taxon>Metazoa</taxon>
        <taxon>Ecdysozoa</taxon>
        <taxon>Arthropoda</taxon>
        <taxon>Hexapoda</taxon>
        <taxon>Insecta</taxon>
        <taxon>Pterygota</taxon>
        <taxon>Neoptera</taxon>
        <taxon>Polyneoptera</taxon>
        <taxon>Phasmatodea</taxon>
        <taxon>Timematodea</taxon>
        <taxon>Timematoidea</taxon>
        <taxon>Timematidae</taxon>
        <taxon>Timema</taxon>
    </lineage>
</organism>
<dbReference type="InterPro" id="IPR028268">
    <property type="entry name" value="Pianissimo_fam"/>
</dbReference>
<dbReference type="GO" id="GO:0031932">
    <property type="term" value="C:TORC2 complex"/>
    <property type="evidence" value="ECO:0007669"/>
    <property type="project" value="InterPro"/>
</dbReference>
<feature type="region of interest" description="Disordered" evidence="1">
    <location>
        <begin position="191"/>
        <end position="235"/>
    </location>
</feature>
<dbReference type="PANTHER" id="PTHR13298:SF11">
    <property type="entry name" value="RAPAMYCIN-INSENSITIVE COMPANION OF MTOR"/>
    <property type="match status" value="1"/>
</dbReference>
<evidence type="ECO:0000313" key="2">
    <source>
        <dbReference type="EMBL" id="CAD7601161.1"/>
    </source>
</evidence>
<dbReference type="GO" id="GO:0051897">
    <property type="term" value="P:positive regulation of phosphatidylinositol 3-kinase/protein kinase B signal transduction"/>
    <property type="evidence" value="ECO:0007669"/>
    <property type="project" value="TreeGrafter"/>
</dbReference>
<feature type="compositionally biased region" description="Low complexity" evidence="1">
    <location>
        <begin position="198"/>
        <end position="217"/>
    </location>
</feature>
<accession>A0A7R9K2S9</accession>
<protein>
    <submittedName>
        <fullName evidence="2">Uncharacterized protein</fullName>
    </submittedName>
</protein>
<gene>
    <name evidence="2" type="ORF">TGEB3V08_LOCUS7853</name>
</gene>
<evidence type="ECO:0000256" key="1">
    <source>
        <dbReference type="SAM" id="MobiDB-lite"/>
    </source>
</evidence>
<name>A0A7R9K2S9_TIMGE</name>
<reference evidence="2" key="1">
    <citation type="submission" date="2020-11" db="EMBL/GenBank/DDBJ databases">
        <authorList>
            <person name="Tran Van P."/>
        </authorList>
    </citation>
    <scope>NUCLEOTIDE SEQUENCE</scope>
</reference>
<dbReference type="EMBL" id="OE842709">
    <property type="protein sequence ID" value="CAD7601161.1"/>
    <property type="molecule type" value="Genomic_DNA"/>
</dbReference>
<dbReference type="GO" id="GO:0043539">
    <property type="term" value="F:protein serine/threonine kinase activator activity"/>
    <property type="evidence" value="ECO:0007669"/>
    <property type="project" value="TreeGrafter"/>
</dbReference>
<proteinExistence type="predicted"/>
<dbReference type="PANTHER" id="PTHR13298">
    <property type="entry name" value="CYTOSOLIC REGULATOR PIANISSIMO"/>
    <property type="match status" value="1"/>
</dbReference>
<feature type="region of interest" description="Disordered" evidence="1">
    <location>
        <begin position="739"/>
        <end position="765"/>
    </location>
</feature>
<dbReference type="AlphaFoldDB" id="A0A7R9K2S9"/>
<sequence length="842" mass="91717">MSPSYDFDMLIPSFDNWEDINTHKSGVSPSSSHSFILVLTAPPWLGSTTSEGLAVSPDVAHMRLSQQDLLGYATLRSLKRHCRPMYSDTSILATAELIGFDDHGASKVRSLDRQFSQTILCEFESSSPPPLLDGSSIGAKPYIGSRSNITSKLSVAPRDGGSQQCYMGISLPRVLSDLYPAVDKPVVDKKKSAREPSFSEMEQVQEVVEVSEESSSSDSEELDGPSKARLRTTSSRHRHMSTHCLSCWRLRDRKISTGSHHWYRTDTDSRDIVWYHCLVTDADSSFGGGDSPVLVPRRRKSHSTGSGVLCLTPGGSLDSNKSLDAGSSLPAEEQDTLLSKSLTRKQILRHVGRMSNPVWGKQSRQALLQLKQKFPSSFQDVCLYSEVCHRMSMASYRLVARRFIQELFLDLTFDTLYDEPASILQLENTSVAISSPHNASQPTSSSTLHSVSVPIGQEVTEVSAGRCSTLVKSPPLEVVKEEAPSLESCTCSVLSVEGVGSSRQSNRSTVGSSENTSKVSPKYNISNHNSSSGVVGDPLYSETTKISSDRSSTDTDILRSSFLIAEDINKNTLESISCRYLNKDQSTSCSNPVSVEPTVGTKPRTLSRAREVNTLELSETNKLKHSSPQLTVKNKHLESLYEFESAINTVVKTKNLELWNTPHTDNTGVGINNVRNMSGDSCVVESDVSKERCVFVDMTGAGDGSSEACNAKVPLLVLTTTAFIAPVFDNTATCVVSNPRTGASTPQGAPRKDHISPRNRKLATSLPPNISTLAKTSSNLVPTCIASNIAKNVHEIPVLPPSESSVQSQTKSAGQLWRLGFVHLYSSGIPRSPHHCRTRNGK</sequence>
<dbReference type="GO" id="GO:0038203">
    <property type="term" value="P:TORC2 signaling"/>
    <property type="evidence" value="ECO:0007669"/>
    <property type="project" value="TreeGrafter"/>
</dbReference>